<sequence length="71" mass="8593">MRSYDDMTITSFTIYELRIAGDVLWHRKYRLSNQSQCRPSAEKMPIRESPRGPNAIWHYPKRIPELLRRMQ</sequence>
<evidence type="ECO:0000313" key="2">
    <source>
        <dbReference type="Proteomes" id="UP000800093"/>
    </source>
</evidence>
<evidence type="ECO:0000313" key="1">
    <source>
        <dbReference type="EMBL" id="KAF2261508.1"/>
    </source>
</evidence>
<protein>
    <submittedName>
        <fullName evidence="1">Uncharacterized protein</fullName>
    </submittedName>
</protein>
<dbReference type="AlphaFoldDB" id="A0A9P4N1F5"/>
<reference evidence="2" key="1">
    <citation type="journal article" date="2020" name="Stud. Mycol.">
        <title>101 Dothideomycetes genomes: A test case for predicting lifestyles and emergence of pathogens.</title>
        <authorList>
            <person name="Haridas S."/>
            <person name="Albert R."/>
            <person name="Binder M."/>
            <person name="Bloem J."/>
            <person name="LaButti K."/>
            <person name="Salamov A."/>
            <person name="Andreopoulos B."/>
            <person name="Baker S."/>
            <person name="Barry K."/>
            <person name="Bills G."/>
            <person name="Bluhm B."/>
            <person name="Cannon C."/>
            <person name="Castanera R."/>
            <person name="Culley D."/>
            <person name="Daum C."/>
            <person name="Ezra D."/>
            <person name="Gonzalez J."/>
            <person name="Henrissat B."/>
            <person name="Kuo A."/>
            <person name="Liang C."/>
            <person name="Lipzen A."/>
            <person name="Lutzoni F."/>
            <person name="Magnuson J."/>
            <person name="Mondo S."/>
            <person name="Nolan M."/>
            <person name="Ohm R."/>
            <person name="Pangilinan J."/>
            <person name="Park H.-J."/>
            <person name="Ramirez L."/>
            <person name="Alfaro M."/>
            <person name="Sun H."/>
            <person name="Tritt A."/>
            <person name="Yoshinaga Y."/>
            <person name="Zwiers L.-H."/>
            <person name="Turgeon B."/>
            <person name="Goodwin S."/>
            <person name="Spatafora J."/>
            <person name="Crous P."/>
            <person name="Grigoriev I."/>
        </authorList>
    </citation>
    <scope>NUCLEOTIDE SEQUENCE [LARGE SCALE GENOMIC DNA]</scope>
    <source>
        <strain evidence="2">CBS 304.66</strain>
    </source>
</reference>
<proteinExistence type="predicted"/>
<accession>A0A9P4N1F5</accession>
<keyword evidence="2" id="KW-1185">Reference proteome</keyword>
<dbReference type="EMBL" id="ML986656">
    <property type="protein sequence ID" value="KAF2261508.1"/>
    <property type="molecule type" value="Genomic_DNA"/>
</dbReference>
<name>A0A9P4N1F5_9PLEO</name>
<gene>
    <name evidence="1" type="ORF">CC78DRAFT_348460</name>
</gene>
<dbReference type="Proteomes" id="UP000800093">
    <property type="component" value="Unassembled WGS sequence"/>
</dbReference>
<comment type="caution">
    <text evidence="1">The sequence shown here is derived from an EMBL/GenBank/DDBJ whole genome shotgun (WGS) entry which is preliminary data.</text>
</comment>
<organism evidence="1 2">
    <name type="scientific">Lojkania enalia</name>
    <dbReference type="NCBI Taxonomy" id="147567"/>
    <lineage>
        <taxon>Eukaryota</taxon>
        <taxon>Fungi</taxon>
        <taxon>Dikarya</taxon>
        <taxon>Ascomycota</taxon>
        <taxon>Pezizomycotina</taxon>
        <taxon>Dothideomycetes</taxon>
        <taxon>Pleosporomycetidae</taxon>
        <taxon>Pleosporales</taxon>
        <taxon>Pleosporales incertae sedis</taxon>
        <taxon>Lojkania</taxon>
    </lineage>
</organism>